<dbReference type="PANTHER" id="PTHR46599">
    <property type="entry name" value="PIGGYBAC TRANSPOSABLE ELEMENT-DERIVED PROTEIN 4"/>
    <property type="match status" value="1"/>
</dbReference>
<accession>W2YY39</accession>
<evidence type="ECO:0000313" key="4">
    <source>
        <dbReference type="Proteomes" id="UP000018948"/>
    </source>
</evidence>
<evidence type="ECO:0000256" key="1">
    <source>
        <dbReference type="SAM" id="MobiDB-lite"/>
    </source>
</evidence>
<dbReference type="Pfam" id="PF13843">
    <property type="entry name" value="DDE_Tnp_1_7"/>
    <property type="match status" value="1"/>
</dbReference>
<comment type="caution">
    <text evidence="3">The sequence shown here is derived from an EMBL/GenBank/DDBJ whole genome shotgun (WGS) entry which is preliminary data.</text>
</comment>
<name>W2YY39_PHYNI</name>
<dbReference type="AlphaFoldDB" id="W2YY39"/>
<feature type="compositionally biased region" description="Acidic residues" evidence="1">
    <location>
        <begin position="173"/>
        <end position="191"/>
    </location>
</feature>
<feature type="domain" description="PiggyBac transposable element-derived protein" evidence="2">
    <location>
        <begin position="327"/>
        <end position="514"/>
    </location>
</feature>
<protein>
    <recommendedName>
        <fullName evidence="2">PiggyBac transposable element-derived protein domain-containing protein</fullName>
    </recommendedName>
</protein>
<gene>
    <name evidence="3" type="ORF">F442_12553</name>
</gene>
<sequence length="557" mass="63876">MAEPYVDPKTFQLMWYQLTKQGWSFRKSVGLSNDQRYVPPDGNVKGTEGVDVFVGEKSLVKHYEAITEERQCVPESCEVPFPSEAVRVTDSGQFAVPDVMEDVVESAEDDIPEEFQREATRARDSRFVTLDDFDSEDFLTALRRDRLFEPLDSDDLNAEGDEDTILVDKDSSDSSDDELTASPLDDDDAEDPVEFALRKPELDRLQLEEWETYDEHHSSELQVDAAPLYDGPYGPTKAAFAFADSPLAMFYFFLPKELWRRIAEETNTYRIACIHDDAVTARARALKRRQTEPSTLMLTVEEYRAKLRRKHPVLPHQLVRYIGLLALQKTFFRGYRLGAKISFDEGMVPMRHRRNPMRQYMSAKPNKWGTKFYMTCCAETAYCSRLDIYCGKANKDEKDVAQRAVVKNLVKVLRDQPAQRVVCTDNYYTSIPLSDKLLSMGHYHVGTMRQDRLGWRKEIDFTQKSRPKRMPRGTFRIAQWRNRPEFVALAWMDSKPVRFLATGCSTQPAQVPRREPDGSITMTPCPRLAETTTKPWGVWTSTTSCACNVTPFNGLCG</sequence>
<organism evidence="3 4">
    <name type="scientific">Phytophthora nicotianae P10297</name>
    <dbReference type="NCBI Taxonomy" id="1317064"/>
    <lineage>
        <taxon>Eukaryota</taxon>
        <taxon>Sar</taxon>
        <taxon>Stramenopiles</taxon>
        <taxon>Oomycota</taxon>
        <taxon>Peronosporomycetes</taxon>
        <taxon>Peronosporales</taxon>
        <taxon>Peronosporaceae</taxon>
        <taxon>Phytophthora</taxon>
    </lineage>
</organism>
<feature type="region of interest" description="Disordered" evidence="1">
    <location>
        <begin position="152"/>
        <end position="191"/>
    </location>
</feature>
<proteinExistence type="predicted"/>
<dbReference type="InterPro" id="IPR029526">
    <property type="entry name" value="PGBD"/>
</dbReference>
<dbReference type="PANTHER" id="PTHR46599:SF3">
    <property type="entry name" value="PIGGYBAC TRANSPOSABLE ELEMENT-DERIVED PROTEIN 4"/>
    <property type="match status" value="1"/>
</dbReference>
<feature type="compositionally biased region" description="Acidic residues" evidence="1">
    <location>
        <begin position="152"/>
        <end position="165"/>
    </location>
</feature>
<dbReference type="Proteomes" id="UP000018948">
    <property type="component" value="Unassembled WGS sequence"/>
</dbReference>
<evidence type="ECO:0000259" key="2">
    <source>
        <dbReference type="Pfam" id="PF13843"/>
    </source>
</evidence>
<dbReference type="EMBL" id="ANIY01002597">
    <property type="protein sequence ID" value="ETP40057.1"/>
    <property type="molecule type" value="Genomic_DNA"/>
</dbReference>
<evidence type="ECO:0000313" key="3">
    <source>
        <dbReference type="EMBL" id="ETP40057.1"/>
    </source>
</evidence>
<dbReference type="OrthoDB" id="5988244at2759"/>
<reference evidence="3 4" key="1">
    <citation type="submission" date="2013-11" db="EMBL/GenBank/DDBJ databases">
        <title>The Genome Sequence of Phytophthora parasitica P10297.</title>
        <authorList>
            <consortium name="The Broad Institute Genomics Platform"/>
            <person name="Russ C."/>
            <person name="Tyler B."/>
            <person name="Panabieres F."/>
            <person name="Shan W."/>
            <person name="Tripathy S."/>
            <person name="Grunwald N."/>
            <person name="Machado M."/>
            <person name="Johnson C.S."/>
            <person name="Walker B."/>
            <person name="Young S.K."/>
            <person name="Zeng Q."/>
            <person name="Gargeya S."/>
            <person name="Fitzgerald M."/>
            <person name="Haas B."/>
            <person name="Abouelleil A."/>
            <person name="Allen A.W."/>
            <person name="Alvarado L."/>
            <person name="Arachchi H.M."/>
            <person name="Berlin A.M."/>
            <person name="Chapman S.B."/>
            <person name="Gainer-Dewar J."/>
            <person name="Goldberg J."/>
            <person name="Griggs A."/>
            <person name="Gujja S."/>
            <person name="Hansen M."/>
            <person name="Howarth C."/>
            <person name="Imamovic A."/>
            <person name="Ireland A."/>
            <person name="Larimer J."/>
            <person name="McCowan C."/>
            <person name="Murphy C."/>
            <person name="Pearson M."/>
            <person name="Poon T.W."/>
            <person name="Priest M."/>
            <person name="Roberts A."/>
            <person name="Saif S."/>
            <person name="Shea T."/>
            <person name="Sisk P."/>
            <person name="Sykes S."/>
            <person name="Wortman J."/>
            <person name="Nusbaum C."/>
            <person name="Birren B."/>
        </authorList>
    </citation>
    <scope>NUCLEOTIDE SEQUENCE [LARGE SCALE GENOMIC DNA]</scope>
    <source>
        <strain evidence="3 4">P10297</strain>
    </source>
</reference>